<feature type="transmembrane region" description="Helical" evidence="6">
    <location>
        <begin position="85"/>
        <end position="108"/>
    </location>
</feature>
<dbReference type="PANTHER" id="PTHR43124:SF5">
    <property type="entry name" value="PURINE RIBONUCLEOSIDE EFFLUX PUMP NEPI"/>
    <property type="match status" value="1"/>
</dbReference>
<keyword evidence="4 6" id="KW-1133">Transmembrane helix</keyword>
<dbReference type="Gene3D" id="1.20.1250.20">
    <property type="entry name" value="MFS general substrate transporter like domains"/>
    <property type="match status" value="1"/>
</dbReference>
<accession>A0A850PPP2</accession>
<dbReference type="GO" id="GO:0022857">
    <property type="term" value="F:transmembrane transporter activity"/>
    <property type="evidence" value="ECO:0007669"/>
    <property type="project" value="InterPro"/>
</dbReference>
<evidence type="ECO:0000256" key="1">
    <source>
        <dbReference type="ARBA" id="ARBA00004651"/>
    </source>
</evidence>
<dbReference type="CDD" id="cd17324">
    <property type="entry name" value="MFS_NepI_like"/>
    <property type="match status" value="1"/>
</dbReference>
<evidence type="ECO:0000313" key="8">
    <source>
        <dbReference type="EMBL" id="NVN49616.1"/>
    </source>
</evidence>
<dbReference type="AlphaFoldDB" id="A0A850PPP2"/>
<feature type="transmembrane region" description="Helical" evidence="6">
    <location>
        <begin position="54"/>
        <end position="73"/>
    </location>
</feature>
<dbReference type="PANTHER" id="PTHR43124">
    <property type="entry name" value="PURINE EFFLUX PUMP PBUE"/>
    <property type="match status" value="1"/>
</dbReference>
<dbReference type="EMBL" id="JABFYL010000017">
    <property type="protein sequence ID" value="NVN49616.1"/>
    <property type="molecule type" value="Genomic_DNA"/>
</dbReference>
<dbReference type="InterPro" id="IPR050189">
    <property type="entry name" value="MFS_Efflux_Transporters"/>
</dbReference>
<comment type="caution">
    <text evidence="8">The sequence shown here is derived from an EMBL/GenBank/DDBJ whole genome shotgun (WGS) entry which is preliminary data.</text>
</comment>
<evidence type="ECO:0000256" key="4">
    <source>
        <dbReference type="ARBA" id="ARBA00022989"/>
    </source>
</evidence>
<sequence>MTLAAEPAARRSLRRSLPGLLSLALASSLAVTTEMLPVGLLPQIGDAFAVPDSVTGLLVGLYAVMVAALAVPLTVATSRFSRKPLLLTTVAGYALSNFLVAAAPVFAVLAAGRALGGVTHALFFSLAIGYAPRLVARAQAGRALALAGGGASVGLVLGVPLLTSLGTAAGWRTSFLALAALSVVTFVVVGRALPKVDYHPTAGGSAPGVRPRLVAVTTSNTLVFLGQFTVYTFISTLLLGSGVRPVFLGPILLGCGACGLLGLWYAGHGLDRNPRRTAGLVLGLTLGAVVALAGTWPGLVAVLVATAVWSGAFGGVPSIYQTCAVRIPAVSPERAGAWVNATANAGIAGGSAVGAGLLQTTGPSSLPWVGASLIGLGLAVAMLSRRAFPATTG</sequence>
<organism evidence="8 9">
    <name type="scientific">Mycolicibacterium hippocampi</name>
    <dbReference type="NCBI Taxonomy" id="659824"/>
    <lineage>
        <taxon>Bacteria</taxon>
        <taxon>Bacillati</taxon>
        <taxon>Actinomycetota</taxon>
        <taxon>Actinomycetes</taxon>
        <taxon>Mycobacteriales</taxon>
        <taxon>Mycobacteriaceae</taxon>
        <taxon>Mycolicibacterium</taxon>
    </lineage>
</organism>
<dbReference type="Proteomes" id="UP000570517">
    <property type="component" value="Unassembled WGS sequence"/>
</dbReference>
<comment type="subcellular location">
    <subcellularLocation>
        <location evidence="1">Cell membrane</location>
        <topology evidence="1">Multi-pass membrane protein</topology>
    </subcellularLocation>
</comment>
<name>A0A850PPP2_9MYCO</name>
<evidence type="ECO:0000259" key="7">
    <source>
        <dbReference type="PROSITE" id="PS50850"/>
    </source>
</evidence>
<dbReference type="GO" id="GO:0005886">
    <property type="term" value="C:plasma membrane"/>
    <property type="evidence" value="ECO:0007669"/>
    <property type="project" value="UniProtKB-SubCell"/>
</dbReference>
<dbReference type="InterPro" id="IPR011701">
    <property type="entry name" value="MFS"/>
</dbReference>
<dbReference type="InterPro" id="IPR036259">
    <property type="entry name" value="MFS_trans_sf"/>
</dbReference>
<evidence type="ECO:0000256" key="5">
    <source>
        <dbReference type="ARBA" id="ARBA00023136"/>
    </source>
</evidence>
<feature type="transmembrane region" description="Helical" evidence="6">
    <location>
        <begin position="213"/>
        <end position="234"/>
    </location>
</feature>
<feature type="transmembrane region" description="Helical" evidence="6">
    <location>
        <begin position="278"/>
        <end position="309"/>
    </location>
</feature>
<feature type="domain" description="Major facilitator superfamily (MFS) profile" evidence="7">
    <location>
        <begin position="19"/>
        <end position="393"/>
    </location>
</feature>
<dbReference type="SUPFAM" id="SSF103473">
    <property type="entry name" value="MFS general substrate transporter"/>
    <property type="match status" value="1"/>
</dbReference>
<evidence type="ECO:0000256" key="2">
    <source>
        <dbReference type="ARBA" id="ARBA00022475"/>
    </source>
</evidence>
<keyword evidence="9" id="KW-1185">Reference proteome</keyword>
<protein>
    <submittedName>
        <fullName evidence="8">Putative MFS-type transporter</fullName>
    </submittedName>
</protein>
<feature type="transmembrane region" description="Helical" evidence="6">
    <location>
        <begin position="366"/>
        <end position="384"/>
    </location>
</feature>
<evidence type="ECO:0000256" key="6">
    <source>
        <dbReference type="SAM" id="Phobius"/>
    </source>
</evidence>
<keyword evidence="2" id="KW-1003">Cell membrane</keyword>
<dbReference type="PROSITE" id="PS50850">
    <property type="entry name" value="MFS"/>
    <property type="match status" value="1"/>
</dbReference>
<gene>
    <name evidence="8" type="ORF">HLY00_5736</name>
</gene>
<dbReference type="Pfam" id="PF07690">
    <property type="entry name" value="MFS_1"/>
    <property type="match status" value="1"/>
</dbReference>
<feature type="transmembrane region" description="Helical" evidence="6">
    <location>
        <begin position="114"/>
        <end position="131"/>
    </location>
</feature>
<proteinExistence type="predicted"/>
<evidence type="ECO:0000313" key="9">
    <source>
        <dbReference type="Proteomes" id="UP000570517"/>
    </source>
</evidence>
<keyword evidence="5 6" id="KW-0472">Membrane</keyword>
<feature type="transmembrane region" description="Helical" evidence="6">
    <location>
        <begin position="246"/>
        <end position="266"/>
    </location>
</feature>
<feature type="transmembrane region" description="Helical" evidence="6">
    <location>
        <begin position="143"/>
        <end position="163"/>
    </location>
</feature>
<evidence type="ECO:0000256" key="3">
    <source>
        <dbReference type="ARBA" id="ARBA00022692"/>
    </source>
</evidence>
<reference evidence="8 9" key="1">
    <citation type="submission" date="2020-05" db="EMBL/GenBank/DDBJ databases">
        <title>Draft genome sequence of Mycobacterium hippocampi DL, isolated from European seabass, Dicentrarchus labrax, reared in fish farms.</title>
        <authorList>
            <person name="Stathopoulou P."/>
            <person name="Asimakis E."/>
            <person name="Tzokas K."/>
            <person name="Batargias C."/>
            <person name="Tsiamis G."/>
        </authorList>
    </citation>
    <scope>NUCLEOTIDE SEQUENCE [LARGE SCALE GENOMIC DNA]</scope>
    <source>
        <strain evidence="8 9">DL</strain>
    </source>
</reference>
<keyword evidence="3 6" id="KW-0812">Transmembrane</keyword>
<dbReference type="InterPro" id="IPR020846">
    <property type="entry name" value="MFS_dom"/>
</dbReference>
<feature type="transmembrane region" description="Helical" evidence="6">
    <location>
        <begin position="175"/>
        <end position="193"/>
    </location>
</feature>
<dbReference type="RefSeq" id="WP_178357983.1">
    <property type="nucleotide sequence ID" value="NZ_JABFYL010000017.1"/>
</dbReference>